<dbReference type="InterPro" id="IPR011009">
    <property type="entry name" value="Kinase-like_dom_sf"/>
</dbReference>
<evidence type="ECO:0000313" key="2">
    <source>
        <dbReference type="EMBL" id="KAK3217602.1"/>
    </source>
</evidence>
<dbReference type="GO" id="GO:0004672">
    <property type="term" value="F:protein kinase activity"/>
    <property type="evidence" value="ECO:0007669"/>
    <property type="project" value="InterPro"/>
</dbReference>
<dbReference type="SUPFAM" id="SSF56112">
    <property type="entry name" value="Protein kinase-like (PK-like)"/>
    <property type="match status" value="1"/>
</dbReference>
<evidence type="ECO:0000259" key="1">
    <source>
        <dbReference type="PROSITE" id="PS50011"/>
    </source>
</evidence>
<protein>
    <recommendedName>
        <fullName evidence="1">Protein kinase domain-containing protein</fullName>
    </recommendedName>
</protein>
<dbReference type="AlphaFoldDB" id="A0AAN6M986"/>
<dbReference type="Gene3D" id="1.20.120.1020">
    <property type="entry name" value="Prion-inhibition and propagation, HeLo domain"/>
    <property type="match status" value="1"/>
</dbReference>
<dbReference type="EMBL" id="WVTA01000001">
    <property type="protein sequence ID" value="KAK3217602.1"/>
    <property type="molecule type" value="Genomic_DNA"/>
</dbReference>
<dbReference type="GO" id="GO:0005524">
    <property type="term" value="F:ATP binding"/>
    <property type="evidence" value="ECO:0007669"/>
    <property type="project" value="InterPro"/>
</dbReference>
<dbReference type="InterPro" id="IPR038305">
    <property type="entry name" value="HeLo_sf"/>
</dbReference>
<feature type="domain" description="Protein kinase" evidence="1">
    <location>
        <begin position="182"/>
        <end position="521"/>
    </location>
</feature>
<gene>
    <name evidence="2" type="ORF">GRF29_1g3620688</name>
</gene>
<dbReference type="InterPro" id="IPR056002">
    <property type="entry name" value="DUF7580"/>
</dbReference>
<dbReference type="InterPro" id="IPR000719">
    <property type="entry name" value="Prot_kinase_dom"/>
</dbReference>
<dbReference type="Proteomes" id="UP001280581">
    <property type="component" value="Unassembled WGS sequence"/>
</dbReference>
<sequence>MADPLAQIGFQLSAAGIGLGAFSTTIDLLHMCKSGYDAWRGLQELDQDLKVLRAKLVLQQDLLELWQRDWYGPEVGKGSTGMRMRLLEAHKDSVESVIASVRSLLDRLTSLRTFAETGKTPDGFQRAKWIASELQTSNKALTEIGSLLEGLFRLLPPRSPNVYAVQVAVSLEDQNDNHNGSDAVEQALKSGSSHTIVSGTLNLRDTQRSLHYQLQKRVNEMKNSARPSEVVITSMKVTERKTDDVSAGFRSFAKYDGKLAVIEWKKYDRNWVGAKRTQLMGRLDNLARLLMSDAKPEELNILRCNGYFNDPAGSRFGFVFTLPIPSTGYPCSLKQLIGNKTEANLPTLEQRYFMAYSLGLSISILHAAGWLHKSIRSHNVLFLTVEDQSHSSRPLWSRPYLVGFDYSRPDAQDESSEKPEQSKRFDIYRHPMSQGSPNERYQKAFDYYSFGALLLEIGLWRSLWDLWREGTPPEAFQRELEATARVKVAHCMGRDYAEAAIKCLNGDLQKRDGSEQKAFFIEVVEVLGRYVAS</sequence>
<name>A0AAN6M986_9PLEO</name>
<evidence type="ECO:0000313" key="3">
    <source>
        <dbReference type="Proteomes" id="UP001280581"/>
    </source>
</evidence>
<accession>A0AAN6M986</accession>
<keyword evidence="3" id="KW-1185">Reference proteome</keyword>
<dbReference type="Pfam" id="PF24476">
    <property type="entry name" value="DUF7580"/>
    <property type="match status" value="1"/>
</dbReference>
<reference evidence="2 3" key="1">
    <citation type="submission" date="2021-02" db="EMBL/GenBank/DDBJ databases">
        <title>Genome assembly of Pseudopithomyces chartarum.</title>
        <authorList>
            <person name="Jauregui R."/>
            <person name="Singh J."/>
            <person name="Voisey C."/>
        </authorList>
    </citation>
    <scope>NUCLEOTIDE SEQUENCE [LARGE SCALE GENOMIC DNA]</scope>
    <source>
        <strain evidence="2 3">AGR01</strain>
    </source>
</reference>
<dbReference type="Gene3D" id="1.10.510.10">
    <property type="entry name" value="Transferase(Phosphotransferase) domain 1"/>
    <property type="match status" value="1"/>
</dbReference>
<comment type="caution">
    <text evidence="2">The sequence shown here is derived from an EMBL/GenBank/DDBJ whole genome shotgun (WGS) entry which is preliminary data.</text>
</comment>
<proteinExistence type="predicted"/>
<dbReference type="PANTHER" id="PTHR37542">
    <property type="entry name" value="HELO DOMAIN-CONTAINING PROTEIN-RELATED"/>
    <property type="match status" value="1"/>
</dbReference>
<organism evidence="2 3">
    <name type="scientific">Pseudopithomyces chartarum</name>
    <dbReference type="NCBI Taxonomy" id="1892770"/>
    <lineage>
        <taxon>Eukaryota</taxon>
        <taxon>Fungi</taxon>
        <taxon>Dikarya</taxon>
        <taxon>Ascomycota</taxon>
        <taxon>Pezizomycotina</taxon>
        <taxon>Dothideomycetes</taxon>
        <taxon>Pleosporomycetidae</taxon>
        <taxon>Pleosporales</taxon>
        <taxon>Massarineae</taxon>
        <taxon>Didymosphaeriaceae</taxon>
        <taxon>Pseudopithomyces</taxon>
    </lineage>
</organism>
<dbReference type="PROSITE" id="PS50011">
    <property type="entry name" value="PROTEIN_KINASE_DOM"/>
    <property type="match status" value="1"/>
</dbReference>